<evidence type="ECO:0000313" key="3">
    <source>
        <dbReference type="Proteomes" id="UP000000598"/>
    </source>
</evidence>
<dbReference type="SUPFAM" id="SSF48464">
    <property type="entry name" value="ENTH/VHS domain"/>
    <property type="match status" value="1"/>
</dbReference>
<name>Q6CS48_KLULA</name>
<dbReference type="Proteomes" id="UP000000598">
    <property type="component" value="Chromosome D"/>
</dbReference>
<dbReference type="AlphaFoldDB" id="Q6CS48"/>
<dbReference type="InterPro" id="IPR008942">
    <property type="entry name" value="ENTH_VHS"/>
</dbReference>
<dbReference type="EMBL" id="CR382124">
    <property type="protein sequence ID" value="CAH00337.1"/>
    <property type="molecule type" value="Genomic_DNA"/>
</dbReference>
<dbReference type="GO" id="GO:0005543">
    <property type="term" value="F:phospholipid binding"/>
    <property type="evidence" value="ECO:0007669"/>
    <property type="project" value="TreeGrafter"/>
</dbReference>
<dbReference type="GO" id="GO:0030276">
    <property type="term" value="F:clathrin binding"/>
    <property type="evidence" value="ECO:0007669"/>
    <property type="project" value="TreeGrafter"/>
</dbReference>
<dbReference type="PaxDb" id="284590-Q6CS48"/>
<dbReference type="InterPro" id="IPR013809">
    <property type="entry name" value="ENTH"/>
</dbReference>
<proteinExistence type="predicted"/>
<dbReference type="PANTHER" id="PTHR12276">
    <property type="entry name" value="EPSIN/ENT-RELATED"/>
    <property type="match status" value="1"/>
</dbReference>
<keyword evidence="3" id="KW-1185">Reference proteome</keyword>
<evidence type="ECO:0000259" key="1">
    <source>
        <dbReference type="PROSITE" id="PS50942"/>
    </source>
</evidence>
<sequence>MSFFKGLRRVGQSTTQLKVKQATDSNESYGATGTLMNELSVLTYSEKSANEIYEVIRKRLMNGSSRLKNSHDSVVQVLKTLTLIEYLLYNGSEEFVLWMRRHLAYIEALKDYHCSNDKDKSKVKQIKSLSEDISKNLKEDDFLEKRRLDIIMFRSSISTPGRKSTDNSHLNNRQPASVPLDEDILPEFKSVLQTRSLDLQRRKSTKYSTDRVRYLATLAEEDDGP</sequence>
<dbReference type="STRING" id="284590.Q6CS48"/>
<dbReference type="OMA" id="WIRAYAY"/>
<dbReference type="GO" id="GO:0007015">
    <property type="term" value="P:actin filament organization"/>
    <property type="evidence" value="ECO:0007669"/>
    <property type="project" value="TreeGrafter"/>
</dbReference>
<organism evidence="2 3">
    <name type="scientific">Kluyveromyces lactis (strain ATCC 8585 / CBS 2359 / DSM 70799 / NBRC 1267 / NRRL Y-1140 / WM37)</name>
    <name type="common">Yeast</name>
    <name type="synonym">Candida sphaerica</name>
    <dbReference type="NCBI Taxonomy" id="284590"/>
    <lineage>
        <taxon>Eukaryota</taxon>
        <taxon>Fungi</taxon>
        <taxon>Dikarya</taxon>
        <taxon>Ascomycota</taxon>
        <taxon>Saccharomycotina</taxon>
        <taxon>Saccharomycetes</taxon>
        <taxon>Saccharomycetales</taxon>
        <taxon>Saccharomycetaceae</taxon>
        <taxon>Kluyveromyces</taxon>
    </lineage>
</organism>
<gene>
    <name evidence="2" type="ORF">KLLA0_D03949g</name>
</gene>
<dbReference type="GO" id="GO:0005886">
    <property type="term" value="C:plasma membrane"/>
    <property type="evidence" value="ECO:0007669"/>
    <property type="project" value="TreeGrafter"/>
</dbReference>
<dbReference type="KEGG" id="kla:KLLA0_D03949g"/>
<dbReference type="Pfam" id="PF01417">
    <property type="entry name" value="ENTH"/>
    <property type="match status" value="1"/>
</dbReference>
<feature type="domain" description="ENTH" evidence="1">
    <location>
        <begin position="7"/>
        <end position="147"/>
    </location>
</feature>
<dbReference type="FunCoup" id="Q6CS48">
    <property type="interactions" value="19"/>
</dbReference>
<dbReference type="Gene3D" id="1.25.40.90">
    <property type="match status" value="1"/>
</dbReference>
<evidence type="ECO:0000313" key="2">
    <source>
        <dbReference type="EMBL" id="CAH00337.1"/>
    </source>
</evidence>
<dbReference type="SMART" id="SM00273">
    <property type="entry name" value="ENTH"/>
    <property type="match status" value="1"/>
</dbReference>
<protein>
    <submittedName>
        <fullName evidence="2">KLLA0D03949p</fullName>
    </submittedName>
</protein>
<dbReference type="GO" id="GO:0005768">
    <property type="term" value="C:endosome"/>
    <property type="evidence" value="ECO:0007669"/>
    <property type="project" value="TreeGrafter"/>
</dbReference>
<dbReference type="GO" id="GO:0030125">
    <property type="term" value="C:clathrin vesicle coat"/>
    <property type="evidence" value="ECO:0007669"/>
    <property type="project" value="TreeGrafter"/>
</dbReference>
<dbReference type="PROSITE" id="PS50942">
    <property type="entry name" value="ENTH"/>
    <property type="match status" value="1"/>
</dbReference>
<dbReference type="eggNOG" id="KOG2056">
    <property type="taxonomic scope" value="Eukaryota"/>
</dbReference>
<accession>Q6CS48</accession>
<dbReference type="InParanoid" id="Q6CS48"/>
<dbReference type="GO" id="GO:0006897">
    <property type="term" value="P:endocytosis"/>
    <property type="evidence" value="ECO:0007669"/>
    <property type="project" value="TreeGrafter"/>
</dbReference>
<reference evidence="2 3" key="1">
    <citation type="journal article" date="2004" name="Nature">
        <title>Genome evolution in yeasts.</title>
        <authorList>
            <consortium name="Genolevures"/>
            <person name="Dujon B."/>
            <person name="Sherman D."/>
            <person name="Fischer G."/>
            <person name="Durrens P."/>
            <person name="Casaregola S."/>
            <person name="Lafontaine I."/>
            <person name="de Montigny J."/>
            <person name="Marck C."/>
            <person name="Neuveglise C."/>
            <person name="Talla E."/>
            <person name="Goffard N."/>
            <person name="Frangeul L."/>
            <person name="Aigle M."/>
            <person name="Anthouard V."/>
            <person name="Babour A."/>
            <person name="Barbe V."/>
            <person name="Barnay S."/>
            <person name="Blanchin S."/>
            <person name="Beckerich J.M."/>
            <person name="Beyne E."/>
            <person name="Bleykasten C."/>
            <person name="Boisrame A."/>
            <person name="Boyer J."/>
            <person name="Cattolico L."/>
            <person name="Confanioleri F."/>
            <person name="de Daruvar A."/>
            <person name="Despons L."/>
            <person name="Fabre E."/>
            <person name="Fairhead C."/>
            <person name="Ferry-Dumazet H."/>
            <person name="Groppi A."/>
            <person name="Hantraye F."/>
            <person name="Hennequin C."/>
            <person name="Jauniaux N."/>
            <person name="Joyet P."/>
            <person name="Kachouri R."/>
            <person name="Kerrest A."/>
            <person name="Koszul R."/>
            <person name="Lemaire M."/>
            <person name="Lesur I."/>
            <person name="Ma L."/>
            <person name="Muller H."/>
            <person name="Nicaud J.M."/>
            <person name="Nikolski M."/>
            <person name="Oztas S."/>
            <person name="Ozier-Kalogeropoulos O."/>
            <person name="Pellenz S."/>
            <person name="Potier S."/>
            <person name="Richard G.F."/>
            <person name="Straub M.L."/>
            <person name="Suleau A."/>
            <person name="Swennene D."/>
            <person name="Tekaia F."/>
            <person name="Wesolowski-Louvel M."/>
            <person name="Westhof E."/>
            <person name="Wirth B."/>
            <person name="Zeniou-Meyer M."/>
            <person name="Zivanovic I."/>
            <person name="Bolotin-Fukuhara M."/>
            <person name="Thierry A."/>
            <person name="Bouchier C."/>
            <person name="Caudron B."/>
            <person name="Scarpelli C."/>
            <person name="Gaillardin C."/>
            <person name="Weissenbach J."/>
            <person name="Wincker P."/>
            <person name="Souciet J.L."/>
        </authorList>
    </citation>
    <scope>NUCLEOTIDE SEQUENCE [LARGE SCALE GENOMIC DNA]</scope>
    <source>
        <strain evidence="3">ATCC 8585 / CBS 2359 / DSM 70799 / NBRC 1267 / NRRL Y-1140 / WM37</strain>
    </source>
</reference>
<dbReference type="PANTHER" id="PTHR12276:SF119">
    <property type="entry name" value="EPSIN-4"/>
    <property type="match status" value="1"/>
</dbReference>
<dbReference type="HOGENOM" id="CLU_053580_1_0_1"/>